<dbReference type="Gene3D" id="2.60.40.1120">
    <property type="entry name" value="Carboxypeptidase-like, regulatory domain"/>
    <property type="match status" value="1"/>
</dbReference>
<dbReference type="SUPFAM" id="SSF56935">
    <property type="entry name" value="Porins"/>
    <property type="match status" value="1"/>
</dbReference>
<sequence>MTKTLPRILFAMPSLITLVVLLQLFAVWDVQGQATAGRQISGRVTDAKSEPIPGVSIYEKGTTTGTLSDGEGNFQLQVSPEAVIVFSSIGFITKEIPLGTQSTLNISLTEDIQALDEVVVVGYGEQKRSNVIGAVASVNVKDMENKSVLRLDQALQGMTAGVTVARNGGAPGAAPTVHIRGVGSINNTDPLWIVDGIRMDPGNQFDVDDVESIEILKDAAASAIYGARAANGVILVTTKRGKGNLQVNFKTSIGKRSPVKLPTLLNSADFVKYRKEGRLNAGQNPDPSWDNYSSDTDWVNAFYAGSGVLRTYDLSVSKGDDKSNFYLGFGHDTEDGILIDNNYKRYSMRLNSDMHLTKWLKLGESILLSRVIENPIGNNDENSAGGIPYRSIPIMPIYDDTNPYGGWGRGPVYFQGPNPVATQYQQHEKRTYSRLDGNVYLEATPVKGLVIRGTVGYNYYNMLGEKFNEAFDYGSLSNPIAQLTYSSGNDQTITANGYATYTRSFNKHSVKVMGGYEASQWDSRHFNVVGNNFPIDVASSLNLATGAISTTDKQNVNQTRLLSQFGRFDYNFDEKYLLEANIRRDASAPKFGPSNLWGVFPSVSAGWRISQESFFRNVPYITNLKLRASTGKLGSENIGSWIYLKTYTSQFSTYAFNTSGSNKVTGFFISKYPNGEVHWEEAYMHNVALDIKAFKNKVSLSVDYYIKDSKSLLYPVPIPPSVGIAVHNFDPVNPEVNIGTMRNRGIDIDFGYTTTVQKFDLTFNGNTSFLKNELTKLNGDDAITAGSAGGQIGGMSRTQVGKPVGSFYGYQVQQVLNSANDVYAVNSWAPDGIYQEAGTAPGDFMYRDLSGANGVPDGDVTADFDRTIIGNPWPKMTYALNIGAVYNKLIDVNLQFQGVQGVDVFNASKAYTRNFFGDNNTTTAIHDAWTPENHTGNPRNISSDPNGNWGKPSSYFVENGSYLKLRNIQIGLNVPQRLLQKWHITRLRVYANANNVLTFTKYSGLDPEVAGTNVSRGVDFGNYPQVRSFTGGLELQF</sequence>
<dbReference type="NCBIfam" id="TIGR04057">
    <property type="entry name" value="SusC_RagA_signa"/>
    <property type="match status" value="1"/>
</dbReference>
<dbReference type="InterPro" id="IPR023997">
    <property type="entry name" value="TonB-dep_OMP_SusC/RagA_CS"/>
</dbReference>
<dbReference type="InterPro" id="IPR039426">
    <property type="entry name" value="TonB-dep_rcpt-like"/>
</dbReference>
<dbReference type="Pfam" id="PF13715">
    <property type="entry name" value="CarbopepD_reg_2"/>
    <property type="match status" value="1"/>
</dbReference>
<evidence type="ECO:0000259" key="2">
    <source>
        <dbReference type="Pfam" id="PF07715"/>
    </source>
</evidence>
<keyword evidence="1" id="KW-0472">Membrane</keyword>
<dbReference type="SUPFAM" id="SSF49464">
    <property type="entry name" value="Carboxypeptidase regulatory domain-like"/>
    <property type="match status" value="1"/>
</dbReference>
<proteinExistence type="inferred from homology"/>
<organism evidence="3 4">
    <name type="scientific">Chryseolinea lacunae</name>
    <dbReference type="NCBI Taxonomy" id="2801331"/>
    <lineage>
        <taxon>Bacteria</taxon>
        <taxon>Pseudomonadati</taxon>
        <taxon>Bacteroidota</taxon>
        <taxon>Cytophagia</taxon>
        <taxon>Cytophagales</taxon>
        <taxon>Fulvivirgaceae</taxon>
        <taxon>Chryseolinea</taxon>
    </lineage>
</organism>
<dbReference type="EMBL" id="JAERRB010000011">
    <property type="protein sequence ID" value="MBL0744456.1"/>
    <property type="molecule type" value="Genomic_DNA"/>
</dbReference>
<dbReference type="InterPro" id="IPR012910">
    <property type="entry name" value="Plug_dom"/>
</dbReference>
<dbReference type="PROSITE" id="PS52016">
    <property type="entry name" value="TONB_DEPENDENT_REC_3"/>
    <property type="match status" value="1"/>
</dbReference>
<dbReference type="Gene3D" id="2.170.130.10">
    <property type="entry name" value="TonB-dependent receptor, plug domain"/>
    <property type="match status" value="1"/>
</dbReference>
<dbReference type="RefSeq" id="WP_202014112.1">
    <property type="nucleotide sequence ID" value="NZ_JAERRB010000011.1"/>
</dbReference>
<evidence type="ECO:0000313" key="4">
    <source>
        <dbReference type="Proteomes" id="UP000613030"/>
    </source>
</evidence>
<accession>A0ABS1L1Q4</accession>
<dbReference type="NCBIfam" id="TIGR04056">
    <property type="entry name" value="OMP_RagA_SusC"/>
    <property type="match status" value="1"/>
</dbReference>
<evidence type="ECO:0000313" key="3">
    <source>
        <dbReference type="EMBL" id="MBL0744456.1"/>
    </source>
</evidence>
<keyword evidence="3" id="KW-0675">Receptor</keyword>
<evidence type="ECO:0000256" key="1">
    <source>
        <dbReference type="PROSITE-ProRule" id="PRU01360"/>
    </source>
</evidence>
<keyword evidence="4" id="KW-1185">Reference proteome</keyword>
<keyword evidence="1" id="KW-0812">Transmembrane</keyword>
<keyword evidence="1" id="KW-0813">Transport</keyword>
<protein>
    <submittedName>
        <fullName evidence="3">TonB-dependent receptor</fullName>
    </submittedName>
</protein>
<keyword evidence="1" id="KW-1134">Transmembrane beta strand</keyword>
<comment type="similarity">
    <text evidence="1">Belongs to the TonB-dependent receptor family.</text>
</comment>
<dbReference type="InterPro" id="IPR008969">
    <property type="entry name" value="CarboxyPept-like_regulatory"/>
</dbReference>
<dbReference type="InterPro" id="IPR023996">
    <property type="entry name" value="TonB-dep_OMP_SusC/RagA"/>
</dbReference>
<dbReference type="Proteomes" id="UP000613030">
    <property type="component" value="Unassembled WGS sequence"/>
</dbReference>
<keyword evidence="1" id="KW-0998">Cell outer membrane</keyword>
<dbReference type="InterPro" id="IPR037066">
    <property type="entry name" value="Plug_dom_sf"/>
</dbReference>
<comment type="caution">
    <text evidence="3">The sequence shown here is derived from an EMBL/GenBank/DDBJ whole genome shotgun (WGS) entry which is preliminary data.</text>
</comment>
<feature type="domain" description="TonB-dependent receptor plug" evidence="2">
    <location>
        <begin position="129"/>
        <end position="233"/>
    </location>
</feature>
<comment type="subcellular location">
    <subcellularLocation>
        <location evidence="1">Cell outer membrane</location>
        <topology evidence="1">Multi-pass membrane protein</topology>
    </subcellularLocation>
</comment>
<dbReference type="Pfam" id="PF07715">
    <property type="entry name" value="Plug"/>
    <property type="match status" value="1"/>
</dbReference>
<name>A0ABS1L1Q4_9BACT</name>
<reference evidence="3 4" key="1">
    <citation type="submission" date="2021-01" db="EMBL/GenBank/DDBJ databases">
        <title>Chryseolinea sp. Jin1 Genome sequencing and assembly.</title>
        <authorList>
            <person name="Kim I."/>
        </authorList>
    </citation>
    <scope>NUCLEOTIDE SEQUENCE [LARGE SCALE GENOMIC DNA]</scope>
    <source>
        <strain evidence="3 4">Jin1</strain>
    </source>
</reference>
<gene>
    <name evidence="3" type="ORF">JI741_24700</name>
</gene>